<organism evidence="7 8">
    <name type="scientific">Candidatus Amesbacteria bacterium GW2011_GWC2_47_8</name>
    <dbReference type="NCBI Taxonomy" id="1618367"/>
    <lineage>
        <taxon>Bacteria</taxon>
        <taxon>Candidatus Amesiibacteriota</taxon>
    </lineage>
</organism>
<evidence type="ECO:0000256" key="1">
    <source>
        <dbReference type="ARBA" id="ARBA00009943"/>
    </source>
</evidence>
<evidence type="ECO:0000256" key="4">
    <source>
        <dbReference type="ARBA" id="ARBA00022984"/>
    </source>
</evidence>
<reference evidence="7 8" key="1">
    <citation type="journal article" date="2015" name="Nature">
        <title>rRNA introns, odd ribosomes, and small enigmatic genomes across a large radiation of phyla.</title>
        <authorList>
            <person name="Brown C.T."/>
            <person name="Hug L.A."/>
            <person name="Thomas B.C."/>
            <person name="Sharon I."/>
            <person name="Castelle C.J."/>
            <person name="Singh A."/>
            <person name="Wilkins M.J."/>
            <person name="Williams K.H."/>
            <person name="Banfield J.F."/>
        </authorList>
    </citation>
    <scope>NUCLEOTIDE SEQUENCE [LARGE SCALE GENOMIC DNA]</scope>
</reference>
<dbReference type="PANTHER" id="PTHR36174:SF1">
    <property type="entry name" value="LIPID II:GLYCINE GLYCYLTRANSFERASE"/>
    <property type="match status" value="1"/>
</dbReference>
<comment type="caution">
    <text evidence="7">The sequence shown here is derived from an EMBL/GenBank/DDBJ whole genome shotgun (WGS) entry which is preliminary data.</text>
</comment>
<dbReference type="InterPro" id="IPR050644">
    <property type="entry name" value="PG_Glycine_Bridge_Synth"/>
</dbReference>
<evidence type="ECO:0000256" key="6">
    <source>
        <dbReference type="ARBA" id="ARBA00023316"/>
    </source>
</evidence>
<dbReference type="Gene3D" id="3.40.630.30">
    <property type="match status" value="1"/>
</dbReference>
<dbReference type="EMBL" id="LCOT01000042">
    <property type="protein sequence ID" value="KKU82648.1"/>
    <property type="molecule type" value="Genomic_DNA"/>
</dbReference>
<dbReference type="GO" id="GO:0071555">
    <property type="term" value="P:cell wall organization"/>
    <property type="evidence" value="ECO:0007669"/>
    <property type="project" value="UniProtKB-KW"/>
</dbReference>
<protein>
    <submittedName>
        <fullName evidence="7">FemAB family protein</fullName>
    </submittedName>
</protein>
<dbReference type="AlphaFoldDB" id="A0A0G1VX01"/>
<name>A0A0G1VX01_9BACT</name>
<dbReference type="Proteomes" id="UP000034265">
    <property type="component" value="Unassembled WGS sequence"/>
</dbReference>
<proteinExistence type="inferred from homology"/>
<keyword evidence="6" id="KW-0961">Cell wall biogenesis/degradation</keyword>
<dbReference type="PROSITE" id="PS51191">
    <property type="entry name" value="FEMABX"/>
    <property type="match status" value="1"/>
</dbReference>
<dbReference type="GO" id="GO:0008360">
    <property type="term" value="P:regulation of cell shape"/>
    <property type="evidence" value="ECO:0007669"/>
    <property type="project" value="UniProtKB-KW"/>
</dbReference>
<dbReference type="PANTHER" id="PTHR36174">
    <property type="entry name" value="LIPID II:GLYCINE GLYCYLTRANSFERASE"/>
    <property type="match status" value="1"/>
</dbReference>
<dbReference type="InterPro" id="IPR003447">
    <property type="entry name" value="FEMABX"/>
</dbReference>
<comment type="similarity">
    <text evidence="1">Belongs to the FemABX family.</text>
</comment>
<dbReference type="InterPro" id="IPR016181">
    <property type="entry name" value="Acyl_CoA_acyltransferase"/>
</dbReference>
<dbReference type="GO" id="GO:0016755">
    <property type="term" value="F:aminoacyltransferase activity"/>
    <property type="evidence" value="ECO:0007669"/>
    <property type="project" value="InterPro"/>
</dbReference>
<keyword evidence="5" id="KW-0012">Acyltransferase</keyword>
<dbReference type="GO" id="GO:0009252">
    <property type="term" value="P:peptidoglycan biosynthetic process"/>
    <property type="evidence" value="ECO:0007669"/>
    <property type="project" value="UniProtKB-KW"/>
</dbReference>
<evidence type="ECO:0000256" key="3">
    <source>
        <dbReference type="ARBA" id="ARBA00022960"/>
    </source>
</evidence>
<dbReference type="SUPFAM" id="SSF55729">
    <property type="entry name" value="Acyl-CoA N-acyltransferases (Nat)"/>
    <property type="match status" value="1"/>
</dbReference>
<evidence type="ECO:0000256" key="5">
    <source>
        <dbReference type="ARBA" id="ARBA00023315"/>
    </source>
</evidence>
<keyword evidence="3" id="KW-0133">Cell shape</keyword>
<accession>A0A0G1VX01</accession>
<evidence type="ECO:0000313" key="7">
    <source>
        <dbReference type="EMBL" id="KKU82648.1"/>
    </source>
</evidence>
<keyword evidence="4" id="KW-0573">Peptidoglycan synthesis</keyword>
<dbReference type="Pfam" id="PF02388">
    <property type="entry name" value="FemAB"/>
    <property type="match status" value="1"/>
</dbReference>
<evidence type="ECO:0000256" key="2">
    <source>
        <dbReference type="ARBA" id="ARBA00022679"/>
    </source>
</evidence>
<sequence length="171" mass="19973">MKLGIEVKTGNDIGMFYDLQIATAKRQGFVPFGRKYLEEQFREFSNVGQCLLYTAYLRKEKLAQAMVIFYGQEADYHYGASSEEGRKYPGAYLIQWEAIKAAKRRGIKRYNFWGVAPEGETKHRFYGVSVFKRGFGGQDMEYIHARDLVIDWPRYAVNWVIEITRRITRGL</sequence>
<keyword evidence="2" id="KW-0808">Transferase</keyword>
<gene>
    <name evidence="7" type="ORF">UY11_C0042G0009</name>
</gene>
<evidence type="ECO:0000313" key="8">
    <source>
        <dbReference type="Proteomes" id="UP000034265"/>
    </source>
</evidence>